<dbReference type="EMBL" id="JBBBZM010000124">
    <property type="protein sequence ID" value="KAL0633477.1"/>
    <property type="molecule type" value="Genomic_DNA"/>
</dbReference>
<gene>
    <name evidence="1" type="ORF">Q9L58_007647</name>
</gene>
<reference evidence="1 2" key="1">
    <citation type="submission" date="2024-02" db="EMBL/GenBank/DDBJ databases">
        <title>Discinaceae phylogenomics.</title>
        <authorList>
            <person name="Dirks A.C."/>
            <person name="James T.Y."/>
        </authorList>
    </citation>
    <scope>NUCLEOTIDE SEQUENCE [LARGE SCALE GENOMIC DNA]</scope>
    <source>
        <strain evidence="1 2">ACD0624</strain>
    </source>
</reference>
<dbReference type="Proteomes" id="UP001447188">
    <property type="component" value="Unassembled WGS sequence"/>
</dbReference>
<proteinExistence type="predicted"/>
<comment type="caution">
    <text evidence="1">The sequence shown here is derived from an EMBL/GenBank/DDBJ whole genome shotgun (WGS) entry which is preliminary data.</text>
</comment>
<evidence type="ECO:0000313" key="1">
    <source>
        <dbReference type="EMBL" id="KAL0633477.1"/>
    </source>
</evidence>
<evidence type="ECO:0000313" key="2">
    <source>
        <dbReference type="Proteomes" id="UP001447188"/>
    </source>
</evidence>
<organism evidence="1 2">
    <name type="scientific">Discina gigas</name>
    <dbReference type="NCBI Taxonomy" id="1032678"/>
    <lineage>
        <taxon>Eukaryota</taxon>
        <taxon>Fungi</taxon>
        <taxon>Dikarya</taxon>
        <taxon>Ascomycota</taxon>
        <taxon>Pezizomycotina</taxon>
        <taxon>Pezizomycetes</taxon>
        <taxon>Pezizales</taxon>
        <taxon>Discinaceae</taxon>
        <taxon>Discina</taxon>
    </lineage>
</organism>
<name>A0ABR3GCP7_9PEZI</name>
<protein>
    <submittedName>
        <fullName evidence="1">Uncharacterized protein</fullName>
    </submittedName>
</protein>
<accession>A0ABR3GCP7</accession>
<sequence>MSTERWTALNYRNDLVIPLLGEVILLWYPISTIQFPYGPSSAVLASSDAYTQFSPTATGNPRFKMHSVLILDVTHDRQNNKIKIVFSPIMSYSDPPSDLPAGSDWDAERWMTNNATDAQRLHHLPVPATDWVSPPSVSSEAPVLSFGSWVNTRPAWLAMVHVKYDILEMHKWCRHPKAPAVLDGGVGNLFQFIMFGIPRKMDEIRAASVAPVVNTAMLPNYYAVWTELFGQRNFAIPWCDARTSDGPIGDYEGSITMEEIDRAMIGDDGIDPISFWNFPTAPKELLNLAHQQEKRILDDRIIAWEDRCFVEGYDGEEDDCPVLPVLNVKEVSFGGRCLSGGLNVYRIAK</sequence>
<keyword evidence="2" id="KW-1185">Reference proteome</keyword>